<dbReference type="InterPro" id="IPR050796">
    <property type="entry name" value="SCF_F-box_component"/>
</dbReference>
<reference evidence="3 4" key="1">
    <citation type="submission" date="2024-01" db="EMBL/GenBank/DDBJ databases">
        <title>The genomes of 5 underutilized Papilionoideae crops provide insights into root nodulation and disease resistanc.</title>
        <authorList>
            <person name="Yuan L."/>
        </authorList>
    </citation>
    <scope>NUCLEOTIDE SEQUENCE [LARGE SCALE GENOMIC DNA]</scope>
    <source>
        <strain evidence="3">ZHUSHIDOU_FW_LH</strain>
        <tissue evidence="3">Leaf</tissue>
    </source>
</reference>
<feature type="domain" description="F-box associated beta-propeller type 1" evidence="2">
    <location>
        <begin position="105"/>
        <end position="405"/>
    </location>
</feature>
<sequence>MGAFLSLLYNTYMKHRVGLDRQTSEGLKDMEKKMVYLHDDLITCFLLRLPIRSLLRLRCVSKSWFSLISDPKFAIWHLELAAAPTHRLLYLPTHVYASQTLSIDLDAPSFLIRNASTPLNTSFLPPDSFTDIRGSCNGLVLLSVGYSNLFLWNPTSGFHKSLPLSPIVDSNNHSLNFTFLYGFVHDASTDDYLVLLGSNEFVSSSLEIFFEFFSLRTNVWNKIEGTHLPYTLQNPRTGTLLNGIIHWFVCHNDTRVNVILAFDVKERDFSEMPLPIDFNISDNVNFCDLCVLKGFLSLYNRPDDLTVEIWMLQEYKVHSSWTKAIVVNTDNLHKICFSPICSTKSGDIVGKTICSTKSDDTDGNKKNNEEMVVKYNAEGQLLEQRSYHDNQHEFNVVMYTESLLSFPVVCNQAVEDEGHIDEA</sequence>
<name>A0AAN9EH67_CROPI</name>
<accession>A0AAN9EH67</accession>
<dbReference type="PANTHER" id="PTHR31672">
    <property type="entry name" value="BNACNNG10540D PROTEIN"/>
    <property type="match status" value="1"/>
</dbReference>
<dbReference type="Pfam" id="PF07734">
    <property type="entry name" value="FBA_1"/>
    <property type="match status" value="1"/>
</dbReference>
<comment type="caution">
    <text evidence="3">The sequence shown here is derived from an EMBL/GenBank/DDBJ whole genome shotgun (WGS) entry which is preliminary data.</text>
</comment>
<dbReference type="SUPFAM" id="SSF81383">
    <property type="entry name" value="F-box domain"/>
    <property type="match status" value="1"/>
</dbReference>
<dbReference type="InterPro" id="IPR001810">
    <property type="entry name" value="F-box_dom"/>
</dbReference>
<feature type="domain" description="F-box" evidence="1">
    <location>
        <begin position="37"/>
        <end position="73"/>
    </location>
</feature>
<gene>
    <name evidence="3" type="ORF">RIF29_31386</name>
</gene>
<evidence type="ECO:0000259" key="1">
    <source>
        <dbReference type="Pfam" id="PF00646"/>
    </source>
</evidence>
<evidence type="ECO:0000313" key="4">
    <source>
        <dbReference type="Proteomes" id="UP001372338"/>
    </source>
</evidence>
<dbReference type="AlphaFoldDB" id="A0AAN9EH67"/>
<dbReference type="NCBIfam" id="TIGR01640">
    <property type="entry name" value="F_box_assoc_1"/>
    <property type="match status" value="1"/>
</dbReference>
<dbReference type="InterPro" id="IPR036047">
    <property type="entry name" value="F-box-like_dom_sf"/>
</dbReference>
<proteinExistence type="predicted"/>
<protein>
    <recommendedName>
        <fullName evidence="5">F-box protein</fullName>
    </recommendedName>
</protein>
<evidence type="ECO:0000259" key="2">
    <source>
        <dbReference type="Pfam" id="PF07734"/>
    </source>
</evidence>
<dbReference type="PANTHER" id="PTHR31672:SF13">
    <property type="entry name" value="F-BOX PROTEIN CPR30-LIKE"/>
    <property type="match status" value="1"/>
</dbReference>
<dbReference type="Proteomes" id="UP001372338">
    <property type="component" value="Unassembled WGS sequence"/>
</dbReference>
<dbReference type="EMBL" id="JAYWIO010000006">
    <property type="protein sequence ID" value="KAK7257414.1"/>
    <property type="molecule type" value="Genomic_DNA"/>
</dbReference>
<dbReference type="InterPro" id="IPR006527">
    <property type="entry name" value="F-box-assoc_dom_typ1"/>
</dbReference>
<dbReference type="InterPro" id="IPR017451">
    <property type="entry name" value="F-box-assoc_interact_dom"/>
</dbReference>
<organism evidence="3 4">
    <name type="scientific">Crotalaria pallida</name>
    <name type="common">Smooth rattlebox</name>
    <name type="synonym">Crotalaria striata</name>
    <dbReference type="NCBI Taxonomy" id="3830"/>
    <lineage>
        <taxon>Eukaryota</taxon>
        <taxon>Viridiplantae</taxon>
        <taxon>Streptophyta</taxon>
        <taxon>Embryophyta</taxon>
        <taxon>Tracheophyta</taxon>
        <taxon>Spermatophyta</taxon>
        <taxon>Magnoliopsida</taxon>
        <taxon>eudicotyledons</taxon>
        <taxon>Gunneridae</taxon>
        <taxon>Pentapetalae</taxon>
        <taxon>rosids</taxon>
        <taxon>fabids</taxon>
        <taxon>Fabales</taxon>
        <taxon>Fabaceae</taxon>
        <taxon>Papilionoideae</taxon>
        <taxon>50 kb inversion clade</taxon>
        <taxon>genistoids sensu lato</taxon>
        <taxon>core genistoids</taxon>
        <taxon>Crotalarieae</taxon>
        <taxon>Crotalaria</taxon>
    </lineage>
</organism>
<evidence type="ECO:0008006" key="5">
    <source>
        <dbReference type="Google" id="ProtNLM"/>
    </source>
</evidence>
<evidence type="ECO:0000313" key="3">
    <source>
        <dbReference type="EMBL" id="KAK7257414.1"/>
    </source>
</evidence>
<keyword evidence="4" id="KW-1185">Reference proteome</keyword>
<dbReference type="CDD" id="cd22157">
    <property type="entry name" value="F-box_AtFBW1-like"/>
    <property type="match status" value="1"/>
</dbReference>
<dbReference type="Pfam" id="PF00646">
    <property type="entry name" value="F-box"/>
    <property type="match status" value="1"/>
</dbReference>